<protein>
    <recommendedName>
        <fullName evidence="6">H15 domain-containing protein</fullName>
    </recommendedName>
</protein>
<dbReference type="PANTHER" id="PTHR11467">
    <property type="entry name" value="HISTONE H1"/>
    <property type="match status" value="1"/>
</dbReference>
<keyword evidence="4" id="KW-0539">Nucleus</keyword>
<dbReference type="AlphaFoldDB" id="A0A445DQF1"/>
<dbReference type="GO" id="GO:0005730">
    <property type="term" value="C:nucleolus"/>
    <property type="evidence" value="ECO:0007669"/>
    <property type="project" value="TreeGrafter"/>
</dbReference>
<evidence type="ECO:0000313" key="7">
    <source>
        <dbReference type="EMBL" id="RYR65390.1"/>
    </source>
</evidence>
<evidence type="ECO:0000259" key="6">
    <source>
        <dbReference type="PROSITE" id="PS51504"/>
    </source>
</evidence>
<evidence type="ECO:0000256" key="3">
    <source>
        <dbReference type="ARBA" id="ARBA00023125"/>
    </source>
</evidence>
<feature type="compositionally biased region" description="Basic residues" evidence="5">
    <location>
        <begin position="280"/>
        <end position="289"/>
    </location>
</feature>
<gene>
    <name evidence="7" type="ORF">Ahy_A03g011320</name>
</gene>
<feature type="domain" description="H15" evidence="6">
    <location>
        <begin position="132"/>
        <end position="201"/>
    </location>
</feature>
<evidence type="ECO:0000256" key="4">
    <source>
        <dbReference type="ARBA" id="ARBA00023242"/>
    </source>
</evidence>
<name>A0A445DQF1_ARAHY</name>
<dbReference type="InterPro" id="IPR019557">
    <property type="entry name" value="AminoTfrase-like_pln_mobile"/>
</dbReference>
<evidence type="ECO:0000256" key="2">
    <source>
        <dbReference type="ARBA" id="ARBA00022737"/>
    </source>
</evidence>
<dbReference type="GO" id="GO:0031492">
    <property type="term" value="F:nucleosomal DNA binding"/>
    <property type="evidence" value="ECO:0007669"/>
    <property type="project" value="TreeGrafter"/>
</dbReference>
<dbReference type="InterPro" id="IPR036390">
    <property type="entry name" value="WH_DNA-bd_sf"/>
</dbReference>
<dbReference type="GO" id="GO:0006334">
    <property type="term" value="P:nucleosome assembly"/>
    <property type="evidence" value="ECO:0007669"/>
    <property type="project" value="InterPro"/>
</dbReference>
<accession>A0A445DQF1</accession>
<keyword evidence="2" id="KW-0677">Repeat</keyword>
<keyword evidence="8" id="KW-1185">Reference proteome</keyword>
<comment type="subcellular location">
    <subcellularLocation>
        <location evidence="1">Nucleus</location>
    </subcellularLocation>
</comment>
<dbReference type="GO" id="GO:0045910">
    <property type="term" value="P:negative regulation of DNA recombination"/>
    <property type="evidence" value="ECO:0007669"/>
    <property type="project" value="TreeGrafter"/>
</dbReference>
<dbReference type="GO" id="GO:0006355">
    <property type="term" value="P:regulation of DNA-templated transcription"/>
    <property type="evidence" value="ECO:0007669"/>
    <property type="project" value="InterPro"/>
</dbReference>
<dbReference type="InterPro" id="IPR017956">
    <property type="entry name" value="AT_hook_DNA-bd_motif"/>
</dbReference>
<dbReference type="InterPro" id="IPR036388">
    <property type="entry name" value="WH-like_DNA-bd_sf"/>
</dbReference>
<proteinExistence type="predicted"/>
<dbReference type="GO" id="GO:0000786">
    <property type="term" value="C:nucleosome"/>
    <property type="evidence" value="ECO:0007669"/>
    <property type="project" value="InterPro"/>
</dbReference>
<evidence type="ECO:0000256" key="5">
    <source>
        <dbReference type="SAM" id="MobiDB-lite"/>
    </source>
</evidence>
<dbReference type="SMART" id="SM00384">
    <property type="entry name" value="AT_hook"/>
    <property type="match status" value="4"/>
</dbReference>
<dbReference type="PRINTS" id="PR00929">
    <property type="entry name" value="ATHOOK"/>
</dbReference>
<dbReference type="Pfam" id="PF10536">
    <property type="entry name" value="PMD"/>
    <property type="match status" value="1"/>
</dbReference>
<dbReference type="SUPFAM" id="SSF46785">
    <property type="entry name" value="Winged helix' DNA-binding domain"/>
    <property type="match status" value="1"/>
</dbReference>
<dbReference type="PROSITE" id="PS51504">
    <property type="entry name" value="H15"/>
    <property type="match status" value="1"/>
</dbReference>
<organism evidence="7 8">
    <name type="scientific">Arachis hypogaea</name>
    <name type="common">Peanut</name>
    <dbReference type="NCBI Taxonomy" id="3818"/>
    <lineage>
        <taxon>Eukaryota</taxon>
        <taxon>Viridiplantae</taxon>
        <taxon>Streptophyta</taxon>
        <taxon>Embryophyta</taxon>
        <taxon>Tracheophyta</taxon>
        <taxon>Spermatophyta</taxon>
        <taxon>Magnoliopsida</taxon>
        <taxon>eudicotyledons</taxon>
        <taxon>Gunneridae</taxon>
        <taxon>Pentapetalae</taxon>
        <taxon>rosids</taxon>
        <taxon>fabids</taxon>
        <taxon>Fabales</taxon>
        <taxon>Fabaceae</taxon>
        <taxon>Papilionoideae</taxon>
        <taxon>50 kb inversion clade</taxon>
        <taxon>dalbergioids sensu lato</taxon>
        <taxon>Dalbergieae</taxon>
        <taxon>Pterocarpus clade</taxon>
        <taxon>Arachis</taxon>
    </lineage>
</organism>
<dbReference type="Gene3D" id="1.10.10.10">
    <property type="entry name" value="Winged helix-like DNA-binding domain superfamily/Winged helix DNA-binding domain"/>
    <property type="match status" value="1"/>
</dbReference>
<evidence type="ECO:0000256" key="1">
    <source>
        <dbReference type="ARBA" id="ARBA00004123"/>
    </source>
</evidence>
<dbReference type="InterPro" id="IPR000116">
    <property type="entry name" value="HMGA"/>
</dbReference>
<evidence type="ECO:0000313" key="8">
    <source>
        <dbReference type="Proteomes" id="UP000289738"/>
    </source>
</evidence>
<feature type="compositionally biased region" description="Polar residues" evidence="5">
    <location>
        <begin position="265"/>
        <end position="277"/>
    </location>
</feature>
<dbReference type="STRING" id="3818.A0A445DQF1"/>
<sequence length="297" mass="32920">MVMFFSSKCWGPTMSSFEALEAECLHQFEIAPSKNDCRGNFIRLTWFRGVRDRIVLNDDVHMQMYVKCHIMLLFGKILFADKSGAAVHCKFLPLLRNFGGIIQFSWGSACLAHLYRSLCRATRVDCNLLLHFGYPDQPMIMKAIEATGDSNGASKSAISNYIESTYGELPAGHTELLSQHLNNMKESGDLTFLKNNYMKPDPNAAPKRGRGRPPKPKAPLPPGTVLSSPRPRGRPPKDPNAPPTAKVSSGRPRGRPKKVPRTTDEPLSSTSPYASSTGRPRGRPPKMKPHMAEVSVE</sequence>
<dbReference type="Pfam" id="PF00538">
    <property type="entry name" value="Linker_histone"/>
    <property type="match status" value="1"/>
</dbReference>
<reference evidence="7 8" key="1">
    <citation type="submission" date="2019-01" db="EMBL/GenBank/DDBJ databases">
        <title>Sequencing of cultivated peanut Arachis hypogaea provides insights into genome evolution and oil improvement.</title>
        <authorList>
            <person name="Chen X."/>
        </authorList>
    </citation>
    <scope>NUCLEOTIDE SEQUENCE [LARGE SCALE GENOMIC DNA]</scope>
    <source>
        <strain evidence="8">cv. Fuhuasheng</strain>
        <tissue evidence="7">Leaves</tissue>
    </source>
</reference>
<dbReference type="EMBL" id="SDMP01000003">
    <property type="protein sequence ID" value="RYR65390.1"/>
    <property type="molecule type" value="Genomic_DNA"/>
</dbReference>
<keyword evidence="3" id="KW-0238">DNA-binding</keyword>
<comment type="caution">
    <text evidence="7">The sequence shown here is derived from an EMBL/GenBank/DDBJ whole genome shotgun (WGS) entry which is preliminary data.</text>
</comment>
<dbReference type="GO" id="GO:0003690">
    <property type="term" value="F:double-stranded DNA binding"/>
    <property type="evidence" value="ECO:0007669"/>
    <property type="project" value="TreeGrafter"/>
</dbReference>
<dbReference type="PANTHER" id="PTHR11467:SF162">
    <property type="entry name" value="HMG-Y-RELATED PROTEIN A"/>
    <property type="match status" value="1"/>
</dbReference>
<feature type="region of interest" description="Disordered" evidence="5">
    <location>
        <begin position="193"/>
        <end position="297"/>
    </location>
</feature>
<dbReference type="SMART" id="SM00526">
    <property type="entry name" value="H15"/>
    <property type="match status" value="1"/>
</dbReference>
<dbReference type="Proteomes" id="UP000289738">
    <property type="component" value="Chromosome A03"/>
</dbReference>
<dbReference type="PRINTS" id="PR00930">
    <property type="entry name" value="HIGHMOBLTYIY"/>
</dbReference>
<dbReference type="GO" id="GO:0030261">
    <property type="term" value="P:chromosome condensation"/>
    <property type="evidence" value="ECO:0007669"/>
    <property type="project" value="TreeGrafter"/>
</dbReference>
<dbReference type="InterPro" id="IPR005818">
    <property type="entry name" value="Histone_H1/H5_H15"/>
</dbReference>